<keyword evidence="12" id="KW-1133">Transmembrane helix</keyword>
<evidence type="ECO:0000256" key="9">
    <source>
        <dbReference type="ARBA" id="ARBA00022741"/>
    </source>
</evidence>
<evidence type="ECO:0000259" key="25">
    <source>
        <dbReference type="PROSITE" id="PS50113"/>
    </source>
</evidence>
<dbReference type="InterPro" id="IPR000700">
    <property type="entry name" value="PAS-assoc_C"/>
</dbReference>
<dbReference type="SMART" id="SM00388">
    <property type="entry name" value="HisKA"/>
    <property type="match status" value="1"/>
</dbReference>
<dbReference type="PROSITE" id="PS50113">
    <property type="entry name" value="PAC"/>
    <property type="match status" value="2"/>
</dbReference>
<feature type="domain" description="PAS" evidence="24">
    <location>
        <begin position="307"/>
        <end position="379"/>
    </location>
</feature>
<evidence type="ECO:0000256" key="2">
    <source>
        <dbReference type="ARBA" id="ARBA00004651"/>
    </source>
</evidence>
<evidence type="ECO:0000256" key="16">
    <source>
        <dbReference type="ARBA" id="ARBA00058004"/>
    </source>
</evidence>
<dbReference type="SMART" id="SM00086">
    <property type="entry name" value="PAC"/>
    <property type="match status" value="2"/>
</dbReference>
<reference evidence="27 28" key="1">
    <citation type="journal article" date="2017" name="Int. J. Syst. Evol. Microbiol.">
        <title>Ramlibacter monticola sp. nov., isolated from forest soil.</title>
        <authorList>
            <person name="Chaudhary D.K."/>
            <person name="Kim J."/>
        </authorList>
    </citation>
    <scope>NUCLEOTIDE SEQUENCE [LARGE SCALE GENOMIC DNA]</scope>
    <source>
        <strain evidence="27 28">KACC 19175</strain>
    </source>
</reference>
<keyword evidence="28" id="KW-1185">Reference proteome</keyword>
<keyword evidence="6" id="KW-0808">Transferase</keyword>
<dbReference type="InterPro" id="IPR004358">
    <property type="entry name" value="Sig_transdc_His_kin-like_C"/>
</dbReference>
<evidence type="ECO:0000256" key="5">
    <source>
        <dbReference type="ARBA" id="ARBA00022553"/>
    </source>
</evidence>
<dbReference type="Gene3D" id="1.10.287.130">
    <property type="match status" value="1"/>
</dbReference>
<dbReference type="SUPFAM" id="SSF55781">
    <property type="entry name" value="GAF domain-like"/>
    <property type="match status" value="1"/>
</dbReference>
<dbReference type="CDD" id="cd00130">
    <property type="entry name" value="PAS"/>
    <property type="match status" value="1"/>
</dbReference>
<dbReference type="Pfam" id="PF02518">
    <property type="entry name" value="HATPase_c"/>
    <property type="match status" value="1"/>
</dbReference>
<dbReference type="SMART" id="SM00091">
    <property type="entry name" value="PAS"/>
    <property type="match status" value="1"/>
</dbReference>
<dbReference type="SMART" id="SM00065">
    <property type="entry name" value="GAF"/>
    <property type="match status" value="1"/>
</dbReference>
<dbReference type="CDD" id="cd00082">
    <property type="entry name" value="HisKA"/>
    <property type="match status" value="1"/>
</dbReference>
<dbReference type="SMART" id="SM00448">
    <property type="entry name" value="REC"/>
    <property type="match status" value="1"/>
</dbReference>
<evidence type="ECO:0000313" key="27">
    <source>
        <dbReference type="EMBL" id="MBL0391896.1"/>
    </source>
</evidence>
<accession>A0A936Z0A5</accession>
<dbReference type="SUPFAM" id="SSF47384">
    <property type="entry name" value="Homodimeric domain of signal transducing histidine kinase"/>
    <property type="match status" value="1"/>
</dbReference>
<name>A0A936Z0A5_9BURK</name>
<dbReference type="GO" id="GO:0005886">
    <property type="term" value="C:plasma membrane"/>
    <property type="evidence" value="ECO:0007669"/>
    <property type="project" value="UniProtKB-SubCell"/>
</dbReference>
<keyword evidence="11" id="KW-0067">ATP-binding</keyword>
<dbReference type="PANTHER" id="PTHR45339:SF1">
    <property type="entry name" value="HYBRID SIGNAL TRANSDUCTION HISTIDINE KINASE J"/>
    <property type="match status" value="1"/>
</dbReference>
<comment type="function">
    <text evidence="16">Member of the two-component regulatory system BvgS/BvgA. Phosphorylates BvgA via a four-step phosphorelay in response to environmental signals.</text>
</comment>
<evidence type="ECO:0000256" key="6">
    <source>
        <dbReference type="ARBA" id="ARBA00022679"/>
    </source>
</evidence>
<feature type="domain" description="PAC" evidence="25">
    <location>
        <begin position="383"/>
        <end position="436"/>
    </location>
</feature>
<evidence type="ECO:0000256" key="15">
    <source>
        <dbReference type="ARBA" id="ARBA00023136"/>
    </source>
</evidence>
<evidence type="ECO:0000256" key="17">
    <source>
        <dbReference type="ARBA" id="ARBA00064003"/>
    </source>
</evidence>
<dbReference type="SUPFAM" id="SSF55874">
    <property type="entry name" value="ATPase domain of HSP90 chaperone/DNA topoisomerase II/histidine kinase"/>
    <property type="match status" value="1"/>
</dbReference>
<dbReference type="InterPro" id="IPR003594">
    <property type="entry name" value="HATPase_dom"/>
</dbReference>
<dbReference type="GO" id="GO:0005524">
    <property type="term" value="F:ATP binding"/>
    <property type="evidence" value="ECO:0007669"/>
    <property type="project" value="UniProtKB-KW"/>
</dbReference>
<comment type="caution">
    <text evidence="27">The sequence shown here is derived from an EMBL/GenBank/DDBJ whole genome shotgun (WGS) entry which is preliminary data.</text>
</comment>
<dbReference type="GO" id="GO:0000155">
    <property type="term" value="F:phosphorelay sensor kinase activity"/>
    <property type="evidence" value="ECO:0007669"/>
    <property type="project" value="InterPro"/>
</dbReference>
<feature type="domain" description="Response regulatory" evidence="23">
    <location>
        <begin position="695"/>
        <end position="810"/>
    </location>
</feature>
<dbReference type="InterPro" id="IPR001789">
    <property type="entry name" value="Sig_transdc_resp-reg_receiver"/>
</dbReference>
<dbReference type="Gene3D" id="3.30.565.10">
    <property type="entry name" value="Histidine kinase-like ATPase, C-terminal domain"/>
    <property type="match status" value="1"/>
</dbReference>
<dbReference type="InterPro" id="IPR000014">
    <property type="entry name" value="PAS"/>
</dbReference>
<dbReference type="InterPro" id="IPR036097">
    <property type="entry name" value="HisK_dim/P_sf"/>
</dbReference>
<evidence type="ECO:0000256" key="11">
    <source>
        <dbReference type="ARBA" id="ARBA00022840"/>
    </source>
</evidence>
<dbReference type="SMART" id="SM00387">
    <property type="entry name" value="HATPase_c"/>
    <property type="match status" value="1"/>
</dbReference>
<dbReference type="SUPFAM" id="SSF47226">
    <property type="entry name" value="Histidine-containing phosphotransfer domain, HPT domain"/>
    <property type="match status" value="1"/>
</dbReference>
<comment type="catalytic activity">
    <reaction evidence="1">
        <text>ATP + protein L-histidine = ADP + protein N-phospho-L-histidine.</text>
        <dbReference type="EC" id="2.7.13.3"/>
    </reaction>
</comment>
<feature type="domain" description="HPt" evidence="26">
    <location>
        <begin position="836"/>
        <end position="929"/>
    </location>
</feature>
<evidence type="ECO:0000256" key="1">
    <source>
        <dbReference type="ARBA" id="ARBA00000085"/>
    </source>
</evidence>
<dbReference type="EMBL" id="JAEQNE010000002">
    <property type="protein sequence ID" value="MBL0391896.1"/>
    <property type="molecule type" value="Genomic_DNA"/>
</dbReference>
<dbReference type="InterPro" id="IPR036641">
    <property type="entry name" value="HPT_dom_sf"/>
</dbReference>
<evidence type="ECO:0000256" key="18">
    <source>
        <dbReference type="ARBA" id="ARBA00068150"/>
    </source>
</evidence>
<keyword evidence="9" id="KW-0547">Nucleotide-binding</keyword>
<keyword evidence="8" id="KW-0732">Signal</keyword>
<dbReference type="Gene3D" id="3.30.450.20">
    <property type="entry name" value="PAS domain"/>
    <property type="match status" value="2"/>
</dbReference>
<evidence type="ECO:0000256" key="19">
    <source>
        <dbReference type="ARBA" id="ARBA00070152"/>
    </source>
</evidence>
<evidence type="ECO:0000256" key="21">
    <source>
        <dbReference type="PROSITE-ProRule" id="PRU00169"/>
    </source>
</evidence>
<evidence type="ECO:0000256" key="14">
    <source>
        <dbReference type="ARBA" id="ARBA00023026"/>
    </source>
</evidence>
<evidence type="ECO:0000256" key="3">
    <source>
        <dbReference type="ARBA" id="ARBA00012438"/>
    </source>
</evidence>
<dbReference type="PROSITE" id="PS50894">
    <property type="entry name" value="HPT"/>
    <property type="match status" value="1"/>
</dbReference>
<dbReference type="PROSITE" id="PS50109">
    <property type="entry name" value="HIS_KIN"/>
    <property type="match status" value="1"/>
</dbReference>
<evidence type="ECO:0000259" key="24">
    <source>
        <dbReference type="PROSITE" id="PS50112"/>
    </source>
</evidence>
<dbReference type="InterPro" id="IPR003661">
    <property type="entry name" value="HisK_dim/P_dom"/>
</dbReference>
<dbReference type="PROSITE" id="PS50110">
    <property type="entry name" value="RESPONSE_REGULATORY"/>
    <property type="match status" value="1"/>
</dbReference>
<dbReference type="FunFam" id="1.10.287.130:FF:000002">
    <property type="entry name" value="Two-component osmosensing histidine kinase"/>
    <property type="match status" value="1"/>
</dbReference>
<gene>
    <name evidence="27" type="ORF">JJ685_12220</name>
</gene>
<dbReference type="CDD" id="cd16922">
    <property type="entry name" value="HATPase_EvgS-ArcB-TorS-like"/>
    <property type="match status" value="1"/>
</dbReference>
<dbReference type="SUPFAM" id="SSF55785">
    <property type="entry name" value="PYP-like sensor domain (PAS domain)"/>
    <property type="match status" value="2"/>
</dbReference>
<dbReference type="InterPro" id="IPR036890">
    <property type="entry name" value="HATPase_C_sf"/>
</dbReference>
<dbReference type="AlphaFoldDB" id="A0A936Z0A5"/>
<dbReference type="InterPro" id="IPR005467">
    <property type="entry name" value="His_kinase_dom"/>
</dbReference>
<comment type="subunit">
    <text evidence="17">At low DSF concentrations, interacts with RpfF.</text>
</comment>
<keyword evidence="4" id="KW-1003">Cell membrane</keyword>
<evidence type="ECO:0000256" key="13">
    <source>
        <dbReference type="ARBA" id="ARBA00023012"/>
    </source>
</evidence>
<feature type="modified residue" description="4-aspartylphosphate" evidence="21">
    <location>
        <position position="745"/>
    </location>
</feature>
<dbReference type="InterPro" id="IPR029016">
    <property type="entry name" value="GAF-like_dom_sf"/>
</dbReference>
<keyword evidence="5 21" id="KW-0597">Phosphoprotein</keyword>
<evidence type="ECO:0000256" key="8">
    <source>
        <dbReference type="ARBA" id="ARBA00022729"/>
    </source>
</evidence>
<dbReference type="SUPFAM" id="SSF52172">
    <property type="entry name" value="CheY-like"/>
    <property type="match status" value="1"/>
</dbReference>
<dbReference type="Gene3D" id="3.40.50.2300">
    <property type="match status" value="1"/>
</dbReference>
<dbReference type="PANTHER" id="PTHR45339">
    <property type="entry name" value="HYBRID SIGNAL TRANSDUCTION HISTIDINE KINASE J"/>
    <property type="match status" value="1"/>
</dbReference>
<dbReference type="EC" id="2.7.13.3" evidence="3"/>
<evidence type="ECO:0000259" key="26">
    <source>
        <dbReference type="PROSITE" id="PS50894"/>
    </source>
</evidence>
<evidence type="ECO:0000256" key="4">
    <source>
        <dbReference type="ARBA" id="ARBA00022475"/>
    </source>
</evidence>
<evidence type="ECO:0000256" key="20">
    <source>
        <dbReference type="PROSITE-ProRule" id="PRU00110"/>
    </source>
</evidence>
<organism evidence="27 28">
    <name type="scientific">Ramlibacter monticola</name>
    <dbReference type="NCBI Taxonomy" id="1926872"/>
    <lineage>
        <taxon>Bacteria</taxon>
        <taxon>Pseudomonadati</taxon>
        <taxon>Pseudomonadota</taxon>
        <taxon>Betaproteobacteria</taxon>
        <taxon>Burkholderiales</taxon>
        <taxon>Comamonadaceae</taxon>
        <taxon>Ramlibacter</taxon>
    </lineage>
</organism>
<dbReference type="Pfam" id="PF08447">
    <property type="entry name" value="PAS_3"/>
    <property type="match status" value="1"/>
</dbReference>
<keyword evidence="13" id="KW-0902">Two-component regulatory system</keyword>
<feature type="domain" description="PAC" evidence="25">
    <location>
        <begin position="255"/>
        <end position="306"/>
    </location>
</feature>
<dbReference type="InterPro" id="IPR003018">
    <property type="entry name" value="GAF"/>
</dbReference>
<dbReference type="InterPro" id="IPR001610">
    <property type="entry name" value="PAC"/>
</dbReference>
<evidence type="ECO:0000256" key="7">
    <source>
        <dbReference type="ARBA" id="ARBA00022692"/>
    </source>
</evidence>
<dbReference type="PROSITE" id="PS50112">
    <property type="entry name" value="PAS"/>
    <property type="match status" value="1"/>
</dbReference>
<proteinExistence type="predicted"/>
<dbReference type="NCBIfam" id="TIGR00229">
    <property type="entry name" value="sensory_box"/>
    <property type="match status" value="1"/>
</dbReference>
<dbReference type="Pfam" id="PF00072">
    <property type="entry name" value="Response_reg"/>
    <property type="match status" value="1"/>
</dbReference>
<keyword evidence="15" id="KW-0472">Membrane</keyword>
<dbReference type="Gene3D" id="3.30.450.40">
    <property type="match status" value="1"/>
</dbReference>
<dbReference type="Pfam" id="PF01627">
    <property type="entry name" value="Hpt"/>
    <property type="match status" value="1"/>
</dbReference>
<evidence type="ECO:0000259" key="22">
    <source>
        <dbReference type="PROSITE" id="PS50109"/>
    </source>
</evidence>
<sequence>METAIPATRPSEADEAARLAALHRLGILDTPAEAVLDALVRSAAAACGTPMAAMTLIDRDRQWIKARAGLEGYDEIPRAEALCTTVLATREYVEIPDTRLDPRTVSKSCVRAAPPLVFYAGAPLTTAEGYVVGTLCVLDVVPRAGLEPGQRAALQELAQATMQVLLLRQAAVTAHRQLEASNEFLASAEQIAGVGGWRMDLETREVLWTAETRRIHDLPPDYRPTGDEHQRYFSAQAQETIRNTAEHSIATGEPWDVQLPMTTAQGRPIWVRSIGHVEFRAGRPAAIVGALQDITEGRQARMALEQSQERLHRALEGSGLALWDLDVHTEVIYLSATWSAMRGGEPHETHVPAQELLQMVPMEDLPRIQAALENVLDGRSPHYAVEHRVRKLDGSLLWIHSEGRVAERDAYGVPLRMVGTNRDISQHKQAEQDLREARDAADQANRAKSQFLATMSHEIRTPLNGIIGVTRLLLDETLTPEVRRHADLIDRSAHSLLALVNDILDFSKIEAGQMEIESVAFDLYELVEDLATLYRLRATEKSLLFRVRMEAGVPQFVQGDPTRIRQVLVNLLGNALKFTHAGSISLDIRATTEAAAYVLEFAVADTGIGIPPEVQPQLFTRFMQADTATTRKFGGTGLGLAIVQQLVNLMGGAVRVRSAPGHGSRFIISLPLLAAQEAAPATVWHDLPPPAASTRILVAEDNVTNQVVAFGLLRKLGYEEVRLAANGIEACELALAEPFDLILMDCQMPEMDGYEATRRLRAAGCTTTVVAMTANAIKGDRERCLEAGMNDYIPKPVDLRLLRGVLARWAGGQPQSTPADLPPFSPGDLDSRFGGDEELQQVALGTFQQATPPLLAKLRTTLRSGNRQTFGLLAHSAKGAGLMVSAGRYAAVAAALEERAAQASAPDLEKLLDELEQAFTEFVAAVQSRA</sequence>
<dbReference type="InterPro" id="IPR013655">
    <property type="entry name" value="PAS_fold_3"/>
</dbReference>
<dbReference type="InterPro" id="IPR011006">
    <property type="entry name" value="CheY-like_superfamily"/>
</dbReference>
<evidence type="ECO:0000256" key="10">
    <source>
        <dbReference type="ARBA" id="ARBA00022777"/>
    </source>
</evidence>
<keyword evidence="7" id="KW-0812">Transmembrane</keyword>
<keyword evidence="14" id="KW-0843">Virulence</keyword>
<dbReference type="RefSeq" id="WP_201674497.1">
    <property type="nucleotide sequence ID" value="NZ_JAEQNE010000002.1"/>
</dbReference>
<feature type="domain" description="Histidine kinase" evidence="22">
    <location>
        <begin position="454"/>
        <end position="674"/>
    </location>
</feature>
<keyword evidence="10" id="KW-0418">Kinase</keyword>
<dbReference type="FunFam" id="3.30.565.10:FF:000010">
    <property type="entry name" value="Sensor histidine kinase RcsC"/>
    <property type="match status" value="1"/>
</dbReference>
<comment type="subcellular location">
    <subcellularLocation>
        <location evidence="2">Cell membrane</location>
        <topology evidence="2">Multi-pass membrane protein</topology>
    </subcellularLocation>
</comment>
<dbReference type="CDD" id="cd17546">
    <property type="entry name" value="REC_hyHK_CKI1_RcsC-like"/>
    <property type="match status" value="1"/>
</dbReference>
<dbReference type="InterPro" id="IPR008207">
    <property type="entry name" value="Sig_transdc_His_kin_Hpt_dom"/>
</dbReference>
<dbReference type="Gene3D" id="1.20.120.160">
    <property type="entry name" value="HPT domain"/>
    <property type="match status" value="1"/>
</dbReference>
<protein>
    <recommendedName>
        <fullName evidence="18">Sensory/regulatory protein RpfC</fullName>
        <ecNumber evidence="3">2.7.13.3</ecNumber>
    </recommendedName>
    <alternativeName>
        <fullName evidence="19">Virulence sensor protein BvgS</fullName>
    </alternativeName>
</protein>
<dbReference type="PRINTS" id="PR00344">
    <property type="entry name" value="BCTRLSENSOR"/>
</dbReference>
<evidence type="ECO:0000313" key="28">
    <source>
        <dbReference type="Proteomes" id="UP000599109"/>
    </source>
</evidence>
<dbReference type="Pfam" id="PF00512">
    <property type="entry name" value="HisKA"/>
    <property type="match status" value="1"/>
</dbReference>
<dbReference type="InterPro" id="IPR035965">
    <property type="entry name" value="PAS-like_dom_sf"/>
</dbReference>
<feature type="modified residue" description="Phosphohistidine" evidence="20">
    <location>
        <position position="875"/>
    </location>
</feature>
<evidence type="ECO:0000259" key="23">
    <source>
        <dbReference type="PROSITE" id="PS50110"/>
    </source>
</evidence>
<dbReference type="Proteomes" id="UP000599109">
    <property type="component" value="Unassembled WGS sequence"/>
</dbReference>
<evidence type="ECO:0000256" key="12">
    <source>
        <dbReference type="ARBA" id="ARBA00022989"/>
    </source>
</evidence>